<dbReference type="Proteomes" id="UP000248584">
    <property type="component" value="Unassembled WGS sequence"/>
</dbReference>
<keyword evidence="2" id="KW-1185">Reference proteome</keyword>
<name>A0ABX5PZ79_9FLAO</name>
<evidence type="ECO:0000313" key="1">
    <source>
        <dbReference type="EMBL" id="PZX41060.1"/>
    </source>
</evidence>
<dbReference type="EMBL" id="QKZR01000002">
    <property type="protein sequence ID" value="PZX41060.1"/>
    <property type="molecule type" value="Genomic_DNA"/>
</dbReference>
<sequence length="275" mass="31658">MKCFFSFLILAVAFISCDDPSLDDNSDMNQEVVEPVLDVVGLSDIQIAATTPTNITDNIFITYDQNQLITNISFNGNQDLNYSFDYAANNRLETAVRTESNVTTTYDFSYVDDTVIIEFTELNGNVIERQLYTDTQNRINRVVTRLTDVAGTTTQVEDLRYQYTANFNVSRINSISENGFTIIAYSEFTYEFNNNPFRDMNDVLRILIFPDFVPYTRYLPSSRMDYTSDTNGVTLDRSFDYVYTLQEDQFPSSREITTTESGITEISFEFFNYIL</sequence>
<dbReference type="PROSITE" id="PS51257">
    <property type="entry name" value="PROKAR_LIPOPROTEIN"/>
    <property type="match status" value="1"/>
</dbReference>
<protein>
    <recommendedName>
        <fullName evidence="3">DUF4595 domain-containing protein</fullName>
    </recommendedName>
</protein>
<reference evidence="1 2" key="1">
    <citation type="submission" date="2018-06" db="EMBL/GenBank/DDBJ databases">
        <title>Genomic Encyclopedia of Archaeal and Bacterial Type Strains, Phase II (KMG-II): from individual species to whole genera.</title>
        <authorList>
            <person name="Goeker M."/>
        </authorList>
    </citation>
    <scope>NUCLEOTIDE SEQUENCE [LARGE SCALE GENOMIC DNA]</scope>
    <source>
        <strain evidence="1 2">DSM 17205</strain>
    </source>
</reference>
<accession>A0ABX5PZ79</accession>
<gene>
    <name evidence="1" type="ORF">LX97_01841</name>
</gene>
<evidence type="ECO:0008006" key="3">
    <source>
        <dbReference type="Google" id="ProtNLM"/>
    </source>
</evidence>
<organism evidence="1 2">
    <name type="scientific">Nonlabens dokdonensis</name>
    <dbReference type="NCBI Taxonomy" id="328515"/>
    <lineage>
        <taxon>Bacteria</taxon>
        <taxon>Pseudomonadati</taxon>
        <taxon>Bacteroidota</taxon>
        <taxon>Flavobacteriia</taxon>
        <taxon>Flavobacteriales</taxon>
        <taxon>Flavobacteriaceae</taxon>
        <taxon>Nonlabens</taxon>
    </lineage>
</organism>
<dbReference type="RefSeq" id="WP_015362598.1">
    <property type="nucleotide sequence ID" value="NZ_QKZR01000002.1"/>
</dbReference>
<evidence type="ECO:0000313" key="2">
    <source>
        <dbReference type="Proteomes" id="UP000248584"/>
    </source>
</evidence>
<comment type="caution">
    <text evidence="1">The sequence shown here is derived from an EMBL/GenBank/DDBJ whole genome shotgun (WGS) entry which is preliminary data.</text>
</comment>
<proteinExistence type="predicted"/>